<comment type="caution">
    <text evidence="5">The sequence shown here is derived from an EMBL/GenBank/DDBJ whole genome shotgun (WGS) entry which is preliminary data.</text>
</comment>
<comment type="similarity">
    <text evidence="1">Belongs to the C/M/P thioester hydrolase family.</text>
</comment>
<dbReference type="InterPro" id="IPR049450">
    <property type="entry name" value="ACOT8-like_C"/>
</dbReference>
<feature type="domain" description="Acyl-CoA thioesterase-like C-terminal" evidence="4">
    <location>
        <begin position="148"/>
        <end position="267"/>
    </location>
</feature>
<dbReference type="EMBL" id="LQOJ01000050">
    <property type="protein sequence ID" value="ORV00049.1"/>
    <property type="molecule type" value="Genomic_DNA"/>
</dbReference>
<dbReference type="InterPro" id="IPR029069">
    <property type="entry name" value="HotDog_dom_sf"/>
</dbReference>
<dbReference type="STRING" id="1793.AWC04_15985"/>
<evidence type="ECO:0000259" key="3">
    <source>
        <dbReference type="Pfam" id="PF13622"/>
    </source>
</evidence>
<evidence type="ECO:0000259" key="4">
    <source>
        <dbReference type="Pfam" id="PF20789"/>
    </source>
</evidence>
<feature type="domain" description="Acyl-CoA thioesterase-like N-terminal HotDog" evidence="3">
    <location>
        <begin position="33"/>
        <end position="110"/>
    </location>
</feature>
<reference evidence="5 6" key="1">
    <citation type="submission" date="2016-01" db="EMBL/GenBank/DDBJ databases">
        <title>The new phylogeny of the genus Mycobacterium.</title>
        <authorList>
            <person name="Tarcisio F."/>
            <person name="Conor M."/>
            <person name="Antonella G."/>
            <person name="Elisabetta G."/>
            <person name="Giulia F.S."/>
            <person name="Sara T."/>
            <person name="Anna F."/>
            <person name="Clotilde B."/>
            <person name="Roberto B."/>
            <person name="Veronica D.S."/>
            <person name="Fabio R."/>
            <person name="Monica P."/>
            <person name="Olivier J."/>
            <person name="Enrico T."/>
            <person name="Nicola S."/>
        </authorList>
    </citation>
    <scope>NUCLEOTIDE SEQUENCE [LARGE SCALE GENOMIC DNA]</scope>
    <source>
        <strain evidence="5 6">DSM 44179</strain>
    </source>
</reference>
<dbReference type="InterPro" id="IPR049449">
    <property type="entry name" value="TesB_ACOT8-like_N"/>
</dbReference>
<dbReference type="Pfam" id="PF20789">
    <property type="entry name" value="4HBT_3C"/>
    <property type="match status" value="1"/>
</dbReference>
<dbReference type="GO" id="GO:0009062">
    <property type="term" value="P:fatty acid catabolic process"/>
    <property type="evidence" value="ECO:0007669"/>
    <property type="project" value="TreeGrafter"/>
</dbReference>
<evidence type="ECO:0000313" key="5">
    <source>
        <dbReference type="EMBL" id="ORV00049.1"/>
    </source>
</evidence>
<sequence length="272" mass="29035">MADQPHPAGSELLRLLTVRPAGELFVGTGYGPADKRAFGGQFLAQALRAAAATVGPGARPTSLHIQFLRAGSCAPVDYRVEPTYDGRTAMTRRVCSYQDGRLTTVATASFATELAGPEHPRAGEPIPDPAALPVTAPPGPALGVPLHDFDLRYREHGDGEGFVREFYWRTAMQLPDEPILHHCVAAYLSDLYLLDTALRVHGRTMSDRSHRAGTTDAAIWFHGPIRADGWNLLRSQSPAAGSGRAVVTATLLGADGRPAATLVQEGLLAARE</sequence>
<evidence type="ECO:0000313" key="6">
    <source>
        <dbReference type="Proteomes" id="UP000193484"/>
    </source>
</evidence>
<dbReference type="GO" id="GO:0047617">
    <property type="term" value="F:fatty acyl-CoA hydrolase activity"/>
    <property type="evidence" value="ECO:0007669"/>
    <property type="project" value="InterPro"/>
</dbReference>
<keyword evidence="2" id="KW-0378">Hydrolase</keyword>
<name>A0A1X1R5L6_MYCFA</name>
<dbReference type="CDD" id="cd03444">
    <property type="entry name" value="Thioesterase_II_repeat1"/>
    <property type="match status" value="1"/>
</dbReference>
<dbReference type="AlphaFoldDB" id="A0A1X1R5L6"/>
<organism evidence="5 6">
    <name type="scientific">Mycolicibacterium fallax</name>
    <name type="common">Mycobacterium fallax</name>
    <dbReference type="NCBI Taxonomy" id="1793"/>
    <lineage>
        <taxon>Bacteria</taxon>
        <taxon>Bacillati</taxon>
        <taxon>Actinomycetota</taxon>
        <taxon>Actinomycetes</taxon>
        <taxon>Mycobacteriales</taxon>
        <taxon>Mycobacteriaceae</taxon>
        <taxon>Mycolicibacterium</taxon>
    </lineage>
</organism>
<dbReference type="OrthoDB" id="4616617at2"/>
<evidence type="ECO:0000256" key="2">
    <source>
        <dbReference type="ARBA" id="ARBA00022801"/>
    </source>
</evidence>
<dbReference type="InterPro" id="IPR003703">
    <property type="entry name" value="Acyl_CoA_thio"/>
</dbReference>
<dbReference type="Gene3D" id="2.40.160.210">
    <property type="entry name" value="Acyl-CoA thioesterase, double hotdog domain"/>
    <property type="match status" value="1"/>
</dbReference>
<accession>A0A1X1R5L6</accession>
<proteinExistence type="inferred from homology"/>
<dbReference type="PANTHER" id="PTHR11066">
    <property type="entry name" value="ACYL-COA THIOESTERASE"/>
    <property type="match status" value="1"/>
</dbReference>
<protein>
    <submittedName>
        <fullName evidence="5">Acyl-CoA thioesterase II</fullName>
    </submittedName>
</protein>
<evidence type="ECO:0000256" key="1">
    <source>
        <dbReference type="ARBA" id="ARBA00006538"/>
    </source>
</evidence>
<dbReference type="Proteomes" id="UP000193484">
    <property type="component" value="Unassembled WGS sequence"/>
</dbReference>
<keyword evidence="6" id="KW-1185">Reference proteome</keyword>
<dbReference type="Pfam" id="PF13622">
    <property type="entry name" value="4HBT_3"/>
    <property type="match status" value="1"/>
</dbReference>
<dbReference type="GO" id="GO:0006637">
    <property type="term" value="P:acyl-CoA metabolic process"/>
    <property type="evidence" value="ECO:0007669"/>
    <property type="project" value="InterPro"/>
</dbReference>
<gene>
    <name evidence="5" type="ORF">AWC04_15985</name>
</gene>
<dbReference type="PANTHER" id="PTHR11066:SF34">
    <property type="entry name" value="ACYL-COENZYME A THIOESTERASE 8"/>
    <property type="match status" value="1"/>
</dbReference>
<dbReference type="SUPFAM" id="SSF54637">
    <property type="entry name" value="Thioesterase/thiol ester dehydrase-isomerase"/>
    <property type="match status" value="2"/>
</dbReference>
<dbReference type="InterPro" id="IPR042171">
    <property type="entry name" value="Acyl-CoA_hotdog"/>
</dbReference>